<dbReference type="EMBL" id="JAHUTI010001825">
    <property type="protein sequence ID" value="MED6233129.1"/>
    <property type="molecule type" value="Genomic_DNA"/>
</dbReference>
<evidence type="ECO:0000313" key="1">
    <source>
        <dbReference type="EMBL" id="MED6233129.1"/>
    </source>
</evidence>
<dbReference type="Proteomes" id="UP001345963">
    <property type="component" value="Unassembled WGS sequence"/>
</dbReference>
<accession>A0ABU7A5T9</accession>
<gene>
    <name evidence="1" type="ORF">ATANTOWER_007164</name>
</gene>
<proteinExistence type="predicted"/>
<evidence type="ECO:0000313" key="2">
    <source>
        <dbReference type="Proteomes" id="UP001345963"/>
    </source>
</evidence>
<comment type="caution">
    <text evidence="1">The sequence shown here is derived from an EMBL/GenBank/DDBJ whole genome shotgun (WGS) entry which is preliminary data.</text>
</comment>
<sequence length="84" mass="9155">MDSYCHDGPFISEMDCRNHLEERCSSDQLVSAIPLQQEDPSSNPSLGSFCIEIAWSPGTCVGSLWVLQLPSSVQKHDCSVNGSP</sequence>
<protein>
    <submittedName>
        <fullName evidence="1">Uncharacterized protein</fullName>
    </submittedName>
</protein>
<name>A0ABU7A5T9_9TELE</name>
<keyword evidence="2" id="KW-1185">Reference proteome</keyword>
<organism evidence="1 2">
    <name type="scientific">Ataeniobius toweri</name>
    <dbReference type="NCBI Taxonomy" id="208326"/>
    <lineage>
        <taxon>Eukaryota</taxon>
        <taxon>Metazoa</taxon>
        <taxon>Chordata</taxon>
        <taxon>Craniata</taxon>
        <taxon>Vertebrata</taxon>
        <taxon>Euteleostomi</taxon>
        <taxon>Actinopterygii</taxon>
        <taxon>Neopterygii</taxon>
        <taxon>Teleostei</taxon>
        <taxon>Neoteleostei</taxon>
        <taxon>Acanthomorphata</taxon>
        <taxon>Ovalentaria</taxon>
        <taxon>Atherinomorphae</taxon>
        <taxon>Cyprinodontiformes</taxon>
        <taxon>Goodeidae</taxon>
        <taxon>Ataeniobius</taxon>
    </lineage>
</organism>
<reference evidence="1 2" key="1">
    <citation type="submission" date="2021-07" db="EMBL/GenBank/DDBJ databases">
        <authorList>
            <person name="Palmer J.M."/>
        </authorList>
    </citation>
    <scope>NUCLEOTIDE SEQUENCE [LARGE SCALE GENOMIC DNA]</scope>
    <source>
        <strain evidence="1 2">AT_MEX2019</strain>
        <tissue evidence="1">Muscle</tissue>
    </source>
</reference>